<protein>
    <submittedName>
        <fullName evidence="2">Primase-helicase zinc-binding domain-containing protein</fullName>
    </submittedName>
</protein>
<dbReference type="GO" id="GO:0004386">
    <property type="term" value="F:helicase activity"/>
    <property type="evidence" value="ECO:0007669"/>
    <property type="project" value="InterPro"/>
</dbReference>
<reference evidence="2 3" key="1">
    <citation type="submission" date="2023-10" db="EMBL/GenBank/DDBJ databases">
        <title>Wastewater isolates of ESBL- and carbapenemase-producing Gram-negative bacteria from New Zealand.</title>
        <authorList>
            <person name="Straub C."/>
            <person name="Weaver L."/>
            <person name="Cornelius A."/>
            <person name="Mcgill E."/>
            <person name="Dyet K."/>
            <person name="White L."/>
            <person name="Pattis I."/>
        </authorList>
    </citation>
    <scope>NUCLEOTIDE SEQUENCE [LARGE SCALE GENOMIC DNA]</scope>
    <source>
        <strain evidence="2 3">ESBL09</strain>
    </source>
</reference>
<evidence type="ECO:0000313" key="3">
    <source>
        <dbReference type="Proteomes" id="UP001331691"/>
    </source>
</evidence>
<organism evidence="2 3">
    <name type="scientific">Kluyvera ascorbata</name>
    <dbReference type="NCBI Taxonomy" id="51288"/>
    <lineage>
        <taxon>Bacteria</taxon>
        <taxon>Pseudomonadati</taxon>
        <taxon>Pseudomonadota</taxon>
        <taxon>Gammaproteobacteria</taxon>
        <taxon>Enterobacterales</taxon>
        <taxon>Enterobacteriaceae</taxon>
        <taxon>Kluyvera</taxon>
    </lineage>
</organism>
<dbReference type="GO" id="GO:0008270">
    <property type="term" value="F:zinc ion binding"/>
    <property type="evidence" value="ECO:0007669"/>
    <property type="project" value="InterPro"/>
</dbReference>
<evidence type="ECO:0000313" key="2">
    <source>
        <dbReference type="EMBL" id="MEE9656449.1"/>
    </source>
</evidence>
<evidence type="ECO:0000259" key="1">
    <source>
        <dbReference type="SMART" id="SM00778"/>
    </source>
</evidence>
<gene>
    <name evidence="2" type="ORF">V4836_20420</name>
</gene>
<accession>A0AB35XA60</accession>
<dbReference type="RefSeq" id="WP_331388933.1">
    <property type="nucleotide sequence ID" value="NZ_JAZKKV010000001.1"/>
</dbReference>
<dbReference type="Proteomes" id="UP001331691">
    <property type="component" value="Unassembled WGS sequence"/>
</dbReference>
<dbReference type="SMART" id="SM00778">
    <property type="entry name" value="Prim_Zn_Ribbon"/>
    <property type="match status" value="1"/>
</dbReference>
<dbReference type="AlphaFoldDB" id="A0AB35XA60"/>
<dbReference type="EMBL" id="JAZKKV010000001">
    <property type="protein sequence ID" value="MEE9656449.1"/>
    <property type="molecule type" value="Genomic_DNA"/>
</dbReference>
<keyword evidence="3" id="KW-1185">Reference proteome</keyword>
<name>A0AB35XA60_9ENTR</name>
<sequence>MSIIAEIQTAASGKWPAVLRALGVDVPEKQAHIPCPVCGGKDRFHFKHDDVGSSYCRGCNKWRDGLQLARDCGHDIRDIAHCAGVELKRQQHRNAARLPAATQTLLRAKEMVSRRQETIRQRERETAEIRAERETWIYLVMNASDKELCELLLLSLTEADAKKMMTTGRAAIIRFLLA</sequence>
<dbReference type="Pfam" id="PF08273">
    <property type="entry name" value="Zn_Ribbon_Prim"/>
    <property type="match status" value="1"/>
</dbReference>
<proteinExistence type="predicted"/>
<comment type="caution">
    <text evidence="2">The sequence shown here is derived from an EMBL/GenBank/DDBJ whole genome shotgun (WGS) entry which is preliminary data.</text>
</comment>
<dbReference type="InterPro" id="IPR013237">
    <property type="entry name" value="Phage_T7_Gp4_N"/>
</dbReference>
<feature type="domain" description="DNA primase/helicase Gp4 N-terminal Bacteriophage T7-like" evidence="1">
    <location>
        <begin position="30"/>
        <end position="66"/>
    </location>
</feature>
<dbReference type="SUPFAM" id="SSF57783">
    <property type="entry name" value="Zinc beta-ribbon"/>
    <property type="match status" value="1"/>
</dbReference>